<dbReference type="InterPro" id="IPR050300">
    <property type="entry name" value="GDXG_lipolytic_enzyme"/>
</dbReference>
<name>A0AAE6RNC3_9MICO</name>
<dbReference type="KEGG" id="rte:GSU10_14140"/>
<dbReference type="GO" id="GO:0016787">
    <property type="term" value="F:hydrolase activity"/>
    <property type="evidence" value="ECO:0007669"/>
    <property type="project" value="UniProtKB-KW"/>
</dbReference>
<evidence type="ECO:0000313" key="3">
    <source>
        <dbReference type="EMBL" id="QHC56654.1"/>
    </source>
</evidence>
<dbReference type="Pfam" id="PF20434">
    <property type="entry name" value="BD-FAE"/>
    <property type="match status" value="1"/>
</dbReference>
<accession>A0AAE6RNC3</accession>
<evidence type="ECO:0000313" key="4">
    <source>
        <dbReference type="Proteomes" id="UP000465031"/>
    </source>
</evidence>
<evidence type="ECO:0000256" key="1">
    <source>
        <dbReference type="ARBA" id="ARBA00022801"/>
    </source>
</evidence>
<organism evidence="3 4">
    <name type="scientific">Rathayibacter tanaceti</name>
    <dbReference type="NCBI Taxonomy" id="1671680"/>
    <lineage>
        <taxon>Bacteria</taxon>
        <taxon>Bacillati</taxon>
        <taxon>Actinomycetota</taxon>
        <taxon>Actinomycetes</taxon>
        <taxon>Micrococcales</taxon>
        <taxon>Microbacteriaceae</taxon>
        <taxon>Rathayibacter</taxon>
    </lineage>
</organism>
<reference evidence="4" key="1">
    <citation type="submission" date="2019-12" db="EMBL/GenBank/DDBJ databases">
        <title>Complete and draft genome sequences of new strains and members of some known species of the genus Rathayibacter isolated from plants.</title>
        <authorList>
            <person name="Tarlachkov S.V."/>
            <person name="Starodumova I.P."/>
            <person name="Dorofeeva L.V."/>
            <person name="Prisyazhnaya N.V."/>
            <person name="Leyn S."/>
            <person name="Zlamal J."/>
            <person name="Elan M."/>
            <person name="Osterman A.L."/>
            <person name="Nadler S."/>
            <person name="Subbotin S.A."/>
            <person name="Evtushenko L.I."/>
        </authorList>
    </citation>
    <scope>NUCLEOTIDE SEQUENCE [LARGE SCALE GENOMIC DNA]</scope>
    <source>
        <strain evidence="4">VKM Ac-2761</strain>
    </source>
</reference>
<dbReference type="InterPro" id="IPR029058">
    <property type="entry name" value="AB_hydrolase_fold"/>
</dbReference>
<feature type="domain" description="BD-FAE-like" evidence="2">
    <location>
        <begin position="33"/>
        <end position="198"/>
    </location>
</feature>
<gene>
    <name evidence="3" type="ORF">GSU10_14140</name>
</gene>
<dbReference type="SUPFAM" id="SSF53474">
    <property type="entry name" value="alpha/beta-Hydrolases"/>
    <property type="match status" value="1"/>
</dbReference>
<evidence type="ECO:0000259" key="2">
    <source>
        <dbReference type="Pfam" id="PF20434"/>
    </source>
</evidence>
<dbReference type="PANTHER" id="PTHR48081">
    <property type="entry name" value="AB HYDROLASE SUPERFAMILY PROTEIN C4A8.06C"/>
    <property type="match status" value="1"/>
</dbReference>
<proteinExistence type="predicted"/>
<dbReference type="EMBL" id="CP047186">
    <property type="protein sequence ID" value="QHC56654.1"/>
    <property type="molecule type" value="Genomic_DNA"/>
</dbReference>
<dbReference type="PANTHER" id="PTHR48081:SF33">
    <property type="entry name" value="KYNURENINE FORMAMIDASE"/>
    <property type="match status" value="1"/>
</dbReference>
<keyword evidence="1 3" id="KW-0378">Hydrolase</keyword>
<dbReference type="AlphaFoldDB" id="A0AAE6RNC3"/>
<dbReference type="Proteomes" id="UP000465031">
    <property type="component" value="Chromosome"/>
</dbReference>
<dbReference type="RefSeq" id="WP_132505336.1">
    <property type="nucleotide sequence ID" value="NZ_CP047186.1"/>
</dbReference>
<protein>
    <submittedName>
        <fullName evidence="3">Alpha/beta hydrolase</fullName>
    </submittedName>
</protein>
<dbReference type="InterPro" id="IPR049492">
    <property type="entry name" value="BD-FAE-like_dom"/>
</dbReference>
<dbReference type="Gene3D" id="3.40.50.1820">
    <property type="entry name" value="alpha/beta hydrolase"/>
    <property type="match status" value="1"/>
</dbReference>
<sequence length="236" mass="24215">MGEAREPDEVRRYGRAPEQIAEVFRAAPGGARGVVLLVHGGFWRARWDRLHARPLAAALADLGHDVLLPEYRRVGDPGGGWPGTGEDVLTAIAALPTLLPGAGPAALVGHSAGGHLAVWSQAAHPSPHVAAVVALAGVLDLGAASADRLSDDAVGELLGGDLALLAGADPAQLPAPLQPTTLIHGALDEDVPVAYSRRYSARHPAVHLHELAGIGHLDLVDPASPAFAALVAALVR</sequence>